<dbReference type="PANTHER" id="PTHR10775:SF177">
    <property type="entry name" value="TNP2, PARTIAL"/>
    <property type="match status" value="1"/>
</dbReference>
<dbReference type="InterPro" id="IPR029480">
    <property type="entry name" value="Transpos_assoc"/>
</dbReference>
<sequence>MTTPLDKSWMNLTDRLRSPAYAEGVNTFLTLARNHSWGIEQIRCPCRECHNMFFLPIFEVESHLFIKGINLNYTHWIFHGEEETRSFNDDDNDSVADYADEYIDDMYHMLDDIRSCTFIDVPQDHGNPLPTGGSIPDPPPSSSFDQLLEDARRLLFSSRTNFSKLSFIVKLLHIKTLSGWSIKSFDKLLNLLRSTFLDAGLPQSYEESRWVPNTHKAHLIPQKVLRHFPLKPRLQCLFMSAKIAGNDIDVYLQLLLDELLEFWEHGVPTYDVSTKETFMLHAVLMWTINDFPAYGNLFG</sequence>
<dbReference type="Pfam" id="PF02992">
    <property type="entry name" value="Transposase_21"/>
    <property type="match status" value="1"/>
</dbReference>
<gene>
    <name evidence="2" type="ORF">F2P56_004089</name>
</gene>
<dbReference type="EMBL" id="LIHL02000002">
    <property type="protein sequence ID" value="KAF5477449.1"/>
    <property type="molecule type" value="Genomic_DNA"/>
</dbReference>
<dbReference type="InterPro" id="IPR004242">
    <property type="entry name" value="Transposase_21"/>
</dbReference>
<name>A0A833Y3W5_JUGRE</name>
<evidence type="ECO:0000313" key="2">
    <source>
        <dbReference type="EMBL" id="KAF5477449.1"/>
    </source>
</evidence>
<dbReference type="Proteomes" id="UP000619265">
    <property type="component" value="Unassembled WGS sequence"/>
</dbReference>
<organism evidence="2 3">
    <name type="scientific">Juglans regia</name>
    <name type="common">English walnut</name>
    <dbReference type="NCBI Taxonomy" id="51240"/>
    <lineage>
        <taxon>Eukaryota</taxon>
        <taxon>Viridiplantae</taxon>
        <taxon>Streptophyta</taxon>
        <taxon>Embryophyta</taxon>
        <taxon>Tracheophyta</taxon>
        <taxon>Spermatophyta</taxon>
        <taxon>Magnoliopsida</taxon>
        <taxon>eudicotyledons</taxon>
        <taxon>Gunneridae</taxon>
        <taxon>Pentapetalae</taxon>
        <taxon>rosids</taxon>
        <taxon>fabids</taxon>
        <taxon>Fagales</taxon>
        <taxon>Juglandaceae</taxon>
        <taxon>Juglans</taxon>
    </lineage>
</organism>
<dbReference type="Pfam" id="PF13963">
    <property type="entry name" value="Transpos_assoc"/>
    <property type="match status" value="1"/>
</dbReference>
<comment type="caution">
    <text evidence="2">The sequence shown here is derived from an EMBL/GenBank/DDBJ whole genome shotgun (WGS) entry which is preliminary data.</text>
</comment>
<protein>
    <recommendedName>
        <fullName evidence="1">Transposase-associated domain-containing protein</fullName>
    </recommendedName>
</protein>
<dbReference type="AlphaFoldDB" id="A0A833Y3W5"/>
<evidence type="ECO:0000259" key="1">
    <source>
        <dbReference type="Pfam" id="PF13963"/>
    </source>
</evidence>
<accession>A0A833Y3W5</accession>
<dbReference type="PANTHER" id="PTHR10775">
    <property type="entry name" value="OS08G0208400 PROTEIN"/>
    <property type="match status" value="1"/>
</dbReference>
<feature type="domain" description="Transposase-associated" evidence="1">
    <location>
        <begin position="7"/>
        <end position="81"/>
    </location>
</feature>
<proteinExistence type="predicted"/>
<reference evidence="2" key="2">
    <citation type="submission" date="2020-03" db="EMBL/GenBank/DDBJ databases">
        <title>Walnut 2.0.</title>
        <authorList>
            <person name="Marrano A."/>
            <person name="Britton M."/>
            <person name="Zimin A.V."/>
            <person name="Zaini P.A."/>
            <person name="Workman R."/>
            <person name="Puiu D."/>
            <person name="Bianco L."/>
            <person name="Allen B.J."/>
            <person name="Troggio M."/>
            <person name="Leslie C.A."/>
            <person name="Timp W."/>
            <person name="Dendekar A."/>
            <person name="Salzberg S.L."/>
            <person name="Neale D.B."/>
        </authorList>
    </citation>
    <scope>NUCLEOTIDE SEQUENCE</scope>
    <source>
        <tissue evidence="2">Leaves</tissue>
    </source>
</reference>
<evidence type="ECO:0000313" key="3">
    <source>
        <dbReference type="Proteomes" id="UP000619265"/>
    </source>
</evidence>
<dbReference type="Gramene" id="Jr02_09830_p1">
    <property type="protein sequence ID" value="cds.Jr02_09830_p1"/>
    <property type="gene ID" value="Jr02_09830"/>
</dbReference>
<reference evidence="2" key="1">
    <citation type="submission" date="2015-10" db="EMBL/GenBank/DDBJ databases">
        <authorList>
            <person name="Martinez-Garcia P.J."/>
            <person name="Crepeau M.W."/>
            <person name="Puiu D."/>
            <person name="Gonzalez-Ibeas D."/>
            <person name="Whalen J."/>
            <person name="Stevens K."/>
            <person name="Paul R."/>
            <person name="Butterfield T."/>
            <person name="Britton M."/>
            <person name="Reagan R."/>
            <person name="Chakraborty S."/>
            <person name="Walawage S.L."/>
            <person name="Vasquez-Gross H.A."/>
            <person name="Cardeno C."/>
            <person name="Famula R."/>
            <person name="Pratt K."/>
            <person name="Kuruganti S."/>
            <person name="Aradhya M.K."/>
            <person name="Leslie C.A."/>
            <person name="Dandekar A.M."/>
            <person name="Salzberg S.L."/>
            <person name="Wegrzyn J.L."/>
            <person name="Langley C.H."/>
            <person name="Neale D.B."/>
        </authorList>
    </citation>
    <scope>NUCLEOTIDE SEQUENCE</scope>
    <source>
        <tissue evidence="2">Leaves</tissue>
    </source>
</reference>